<feature type="non-terminal residue" evidence="2">
    <location>
        <position position="1"/>
    </location>
</feature>
<sequence>VKMFAVKNVTTVERYCPNGHEALPDLWREDDHSVKFCPICGIPVEERIVPYDAPYCSDCNKPVNPSWNYCPYCDSPAS</sequence>
<evidence type="ECO:0000313" key="2">
    <source>
        <dbReference type="EMBL" id="GAI14293.1"/>
    </source>
</evidence>
<name>X1L5N5_9ZZZZ</name>
<accession>X1L5N5</accession>
<comment type="caution">
    <text evidence="2">The sequence shown here is derived from an EMBL/GenBank/DDBJ whole genome shotgun (WGS) entry which is preliminary data.</text>
</comment>
<protein>
    <recommendedName>
        <fullName evidence="1">DZANK-type domain-containing protein</fullName>
    </recommendedName>
</protein>
<dbReference type="InterPro" id="IPR025874">
    <property type="entry name" value="DZR"/>
</dbReference>
<organism evidence="2">
    <name type="scientific">marine sediment metagenome</name>
    <dbReference type="NCBI Taxonomy" id="412755"/>
    <lineage>
        <taxon>unclassified sequences</taxon>
        <taxon>metagenomes</taxon>
        <taxon>ecological metagenomes</taxon>
    </lineage>
</organism>
<evidence type="ECO:0000259" key="1">
    <source>
        <dbReference type="Pfam" id="PF12773"/>
    </source>
</evidence>
<proteinExistence type="predicted"/>
<feature type="domain" description="DZANK-type" evidence="1">
    <location>
        <begin position="28"/>
        <end position="73"/>
    </location>
</feature>
<dbReference type="Pfam" id="PF12773">
    <property type="entry name" value="DZR"/>
    <property type="match status" value="1"/>
</dbReference>
<gene>
    <name evidence="2" type="ORF">S06H3_18339</name>
</gene>
<dbReference type="EMBL" id="BARV01009261">
    <property type="protein sequence ID" value="GAI14293.1"/>
    <property type="molecule type" value="Genomic_DNA"/>
</dbReference>
<dbReference type="AlphaFoldDB" id="X1L5N5"/>
<reference evidence="2" key="1">
    <citation type="journal article" date="2014" name="Front. Microbiol.">
        <title>High frequency of phylogenetically diverse reductive dehalogenase-homologous genes in deep subseafloor sedimentary metagenomes.</title>
        <authorList>
            <person name="Kawai M."/>
            <person name="Futagami T."/>
            <person name="Toyoda A."/>
            <person name="Takaki Y."/>
            <person name="Nishi S."/>
            <person name="Hori S."/>
            <person name="Arai W."/>
            <person name="Tsubouchi T."/>
            <person name="Morono Y."/>
            <person name="Uchiyama I."/>
            <person name="Ito T."/>
            <person name="Fujiyama A."/>
            <person name="Inagaki F."/>
            <person name="Takami H."/>
        </authorList>
    </citation>
    <scope>NUCLEOTIDE SEQUENCE</scope>
    <source>
        <strain evidence="2">Expedition CK06-06</strain>
    </source>
</reference>